<evidence type="ECO:0000313" key="2">
    <source>
        <dbReference type="Proteomes" id="UP000645676"/>
    </source>
</evidence>
<comment type="caution">
    <text evidence="1">The sequence shown here is derived from an EMBL/GenBank/DDBJ whole genome shotgun (WGS) entry which is preliminary data.</text>
</comment>
<gene>
    <name evidence="1" type="ORF">HA335_01260</name>
</gene>
<dbReference type="EMBL" id="DUJR01000005">
    <property type="protein sequence ID" value="HII59202.1"/>
    <property type="molecule type" value="Genomic_DNA"/>
</dbReference>
<proteinExistence type="predicted"/>
<protein>
    <submittedName>
        <fullName evidence="1">Uncharacterized protein</fullName>
    </submittedName>
</protein>
<evidence type="ECO:0000313" key="1">
    <source>
        <dbReference type="EMBL" id="HII59202.1"/>
    </source>
</evidence>
<name>A0A832SJP6_9EURY</name>
<sequence length="172" mass="20425">MNENQQKLHYIINLLTNGNKKRWVKQTVLFALIYYFIKLDVFKGYDYAPTPFMWEDEIKFINISYEAINDLNYLLDNNYLNEILLSVRGLNEFIVGYSIGKKIDYNFNQKDKETIDKTLLENGRLKEIQITKNGIIIKSKNEKLEIEITKIDKISYKSKSYIMKVSLWDSNI</sequence>
<dbReference type="AlphaFoldDB" id="A0A832SJP6"/>
<accession>A0A832SJP6</accession>
<dbReference type="RefSeq" id="WP_064496870.1">
    <property type="nucleotide sequence ID" value="NC_000909.1"/>
</dbReference>
<organism evidence="1 2">
    <name type="scientific">Methanocaldococcus jannaschii</name>
    <dbReference type="NCBI Taxonomy" id="2190"/>
    <lineage>
        <taxon>Archaea</taxon>
        <taxon>Methanobacteriati</taxon>
        <taxon>Methanobacteriota</taxon>
        <taxon>Methanomada group</taxon>
        <taxon>Methanococci</taxon>
        <taxon>Methanococcales</taxon>
        <taxon>Methanocaldococcaceae</taxon>
        <taxon>Methanocaldococcus</taxon>
    </lineage>
</organism>
<dbReference type="Proteomes" id="UP000645676">
    <property type="component" value="Unassembled WGS sequence"/>
</dbReference>
<reference evidence="1" key="1">
    <citation type="journal article" date="2020" name="bioRxiv">
        <title>A rank-normalized archaeal taxonomy based on genome phylogeny resolves widespread incomplete and uneven classifications.</title>
        <authorList>
            <person name="Rinke C."/>
            <person name="Chuvochina M."/>
            <person name="Mussig A.J."/>
            <person name="Chaumeil P.-A."/>
            <person name="Waite D.W."/>
            <person name="Whitman W.B."/>
            <person name="Parks D.H."/>
            <person name="Hugenholtz P."/>
        </authorList>
    </citation>
    <scope>NUCLEOTIDE SEQUENCE</scope>
    <source>
        <strain evidence="1">UBA8849</strain>
    </source>
</reference>